<evidence type="ECO:0000313" key="1">
    <source>
        <dbReference type="EMBL" id="CAL5225853.1"/>
    </source>
</evidence>
<gene>
    <name evidence="1" type="primary">g8636</name>
    <name evidence="1" type="ORF">VP750_LOCUS7759</name>
</gene>
<accession>A0ABP1G7K3</accession>
<organism evidence="1 2">
    <name type="scientific">Coccomyxa viridis</name>
    <dbReference type="NCBI Taxonomy" id="1274662"/>
    <lineage>
        <taxon>Eukaryota</taxon>
        <taxon>Viridiplantae</taxon>
        <taxon>Chlorophyta</taxon>
        <taxon>core chlorophytes</taxon>
        <taxon>Trebouxiophyceae</taxon>
        <taxon>Trebouxiophyceae incertae sedis</taxon>
        <taxon>Coccomyxaceae</taxon>
        <taxon>Coccomyxa</taxon>
    </lineage>
</organism>
<name>A0ABP1G7K3_9CHLO</name>
<evidence type="ECO:0000313" key="2">
    <source>
        <dbReference type="Proteomes" id="UP001497392"/>
    </source>
</evidence>
<comment type="caution">
    <text evidence="1">The sequence shown here is derived from an EMBL/GenBank/DDBJ whole genome shotgun (WGS) entry which is preliminary data.</text>
</comment>
<reference evidence="1 2" key="1">
    <citation type="submission" date="2024-06" db="EMBL/GenBank/DDBJ databases">
        <authorList>
            <person name="Kraege A."/>
            <person name="Thomma B."/>
        </authorList>
    </citation>
    <scope>NUCLEOTIDE SEQUENCE [LARGE SCALE GENOMIC DNA]</scope>
</reference>
<proteinExistence type="predicted"/>
<dbReference type="EMBL" id="CAXHTA020000015">
    <property type="protein sequence ID" value="CAL5225853.1"/>
    <property type="molecule type" value="Genomic_DNA"/>
</dbReference>
<dbReference type="Proteomes" id="UP001497392">
    <property type="component" value="Unassembled WGS sequence"/>
</dbReference>
<keyword evidence="2" id="KW-1185">Reference proteome</keyword>
<sequence length="137" mass="15632">MTQCRAGQVDRALLEAPVGELGHTGIEDGWQHITLDTGYLIHYEDVLRFPLDAWSVWESTHPRAYNEHSEEFKEKLRIFKRNAELLRDNYASRGDDPKLFGGMNNLTDGFPWDKWLRASGTLTGPYTGGVPFSWPPP</sequence>
<protein>
    <submittedName>
        <fullName evidence="1">G8636 protein</fullName>
    </submittedName>
</protein>